<dbReference type="Pfam" id="PF13180">
    <property type="entry name" value="PDZ_2"/>
    <property type="match status" value="1"/>
</dbReference>
<dbReference type="PANTHER" id="PTHR43343">
    <property type="entry name" value="PEPTIDASE S12"/>
    <property type="match status" value="1"/>
</dbReference>
<keyword evidence="2" id="KW-0378">Hydrolase</keyword>
<evidence type="ECO:0000256" key="2">
    <source>
        <dbReference type="ARBA" id="ARBA00022801"/>
    </source>
</evidence>
<dbReference type="GO" id="GO:0004252">
    <property type="term" value="F:serine-type endopeptidase activity"/>
    <property type="evidence" value="ECO:0007669"/>
    <property type="project" value="InterPro"/>
</dbReference>
<dbReference type="Pfam" id="PF13365">
    <property type="entry name" value="Trypsin_2"/>
    <property type="match status" value="1"/>
</dbReference>
<dbReference type="SMART" id="SM00228">
    <property type="entry name" value="PDZ"/>
    <property type="match status" value="1"/>
</dbReference>
<dbReference type="KEGG" id="tav:G4V39_03710"/>
<organism evidence="3 4">
    <name type="scientific">Thermosulfuriphilus ammonigenes</name>
    <dbReference type="NCBI Taxonomy" id="1936021"/>
    <lineage>
        <taxon>Bacteria</taxon>
        <taxon>Pseudomonadati</taxon>
        <taxon>Thermodesulfobacteriota</taxon>
        <taxon>Thermodesulfobacteria</taxon>
        <taxon>Thermodesulfobacteriales</taxon>
        <taxon>Thermodesulfobacteriaceae</taxon>
        <taxon>Thermosulfuriphilus</taxon>
    </lineage>
</organism>
<dbReference type="PANTHER" id="PTHR43343:SF3">
    <property type="entry name" value="PROTEASE DO-LIKE 8, CHLOROPLASTIC"/>
    <property type="match status" value="1"/>
</dbReference>
<dbReference type="InterPro" id="IPR009003">
    <property type="entry name" value="Peptidase_S1_PA"/>
</dbReference>
<accession>A0A6G7PUS3</accession>
<sequence>MKTRGIVTVLVLFLISPLAWGFTAYEENTITIYKKARSGVVHIDCLKDPDRMGGKGPLRALGSGFFIDHEGHIVTNFHVIDAAFTINVIDWAGNRYQAQIVGTDPETDLAVLKVAPKGEITPLEFGDSDQLVIGQKVLAIGNPYGLDNTLTVGVISALNRSLPSPTLELSHNIIQTDAAINPGSSGGPLLNSRGEVIGINTAMLAQGAENIGFAIPANVAKRIIPQLITKGYAVRPWLGFTGIELSPRLANLFGLKVSRGVMVERVIPRSPAAKAGLRGGRRLIKFGTEEIILGGDVIVKLEGQPVSRILDIVEILTNKKPGDTVTFEVIRGGQRLKIAIKTGALPPGLKGRR</sequence>
<keyword evidence="4" id="KW-1185">Reference proteome</keyword>
<dbReference type="InterPro" id="IPR036034">
    <property type="entry name" value="PDZ_sf"/>
</dbReference>
<dbReference type="InterPro" id="IPR001478">
    <property type="entry name" value="PDZ"/>
</dbReference>
<keyword evidence="1" id="KW-0645">Protease</keyword>
<dbReference type="Proteomes" id="UP000502179">
    <property type="component" value="Chromosome"/>
</dbReference>
<evidence type="ECO:0000313" key="4">
    <source>
        <dbReference type="Proteomes" id="UP000502179"/>
    </source>
</evidence>
<dbReference type="PROSITE" id="PS50106">
    <property type="entry name" value="PDZ"/>
    <property type="match status" value="1"/>
</dbReference>
<dbReference type="InterPro" id="IPR001940">
    <property type="entry name" value="Peptidase_S1C"/>
</dbReference>
<reference evidence="3 4" key="1">
    <citation type="submission" date="2020-02" db="EMBL/GenBank/DDBJ databases">
        <title>Genome analysis of Thermosulfuriphilus ammonigenes ST65T, an anaerobic thermophilic chemolithoautotrophic bacterium isolated from a deep-sea hydrothermal vent.</title>
        <authorList>
            <person name="Slobodkina G."/>
            <person name="Allioux M."/>
            <person name="Merkel A."/>
            <person name="Alain K."/>
            <person name="Jebbar M."/>
            <person name="Slobodkin A."/>
        </authorList>
    </citation>
    <scope>NUCLEOTIDE SEQUENCE [LARGE SCALE GENOMIC DNA]</scope>
    <source>
        <strain evidence="3 4">ST65</strain>
    </source>
</reference>
<dbReference type="EMBL" id="CP048877">
    <property type="protein sequence ID" value="QIJ71434.1"/>
    <property type="molecule type" value="Genomic_DNA"/>
</dbReference>
<name>A0A6G7PUS3_9BACT</name>
<dbReference type="AlphaFoldDB" id="A0A6G7PUS3"/>
<evidence type="ECO:0000256" key="1">
    <source>
        <dbReference type="ARBA" id="ARBA00022670"/>
    </source>
</evidence>
<dbReference type="SUPFAM" id="SSF50156">
    <property type="entry name" value="PDZ domain-like"/>
    <property type="match status" value="1"/>
</dbReference>
<dbReference type="GO" id="GO:0006508">
    <property type="term" value="P:proteolysis"/>
    <property type="evidence" value="ECO:0007669"/>
    <property type="project" value="UniProtKB-KW"/>
</dbReference>
<dbReference type="Gene3D" id="2.40.10.120">
    <property type="match status" value="1"/>
</dbReference>
<dbReference type="RefSeq" id="WP_166031654.1">
    <property type="nucleotide sequence ID" value="NZ_CP048877.1"/>
</dbReference>
<proteinExistence type="predicted"/>
<evidence type="ECO:0000313" key="3">
    <source>
        <dbReference type="EMBL" id="QIJ71434.1"/>
    </source>
</evidence>
<dbReference type="Gene3D" id="2.30.42.10">
    <property type="match status" value="1"/>
</dbReference>
<dbReference type="CDD" id="cd06779">
    <property type="entry name" value="cpPDZ_Deg_HtrA-like"/>
    <property type="match status" value="1"/>
</dbReference>
<protein>
    <submittedName>
        <fullName evidence="3">PDZ domain-containing protein</fullName>
    </submittedName>
</protein>
<gene>
    <name evidence="3" type="ORF">G4V39_03710</name>
</gene>
<dbReference type="SUPFAM" id="SSF50494">
    <property type="entry name" value="Trypsin-like serine proteases"/>
    <property type="match status" value="1"/>
</dbReference>
<dbReference type="InterPro" id="IPR051201">
    <property type="entry name" value="Chloro_Bact_Ser_Proteases"/>
</dbReference>
<dbReference type="PRINTS" id="PR00834">
    <property type="entry name" value="PROTEASES2C"/>
</dbReference>